<proteinExistence type="predicted"/>
<dbReference type="EMBL" id="OZ034814">
    <property type="protein sequence ID" value="CAL1363570.1"/>
    <property type="molecule type" value="Genomic_DNA"/>
</dbReference>
<evidence type="ECO:0000256" key="1">
    <source>
        <dbReference type="SAM" id="Coils"/>
    </source>
</evidence>
<sequence>MSVFSLTSDDQFIRAKEGSPVISVYTFLDDLKDFGFIFRRTSKQQPRLSTSTRVGPTAPKFKELEVLGVTIGGDRLKELIGDLVLPKESHYLMVNRQGLCLLHAGGPSVAWLRLNDRFGWFKYGVRPAVETGTIWSVWDMSSGAVLVAPPLGRGRGGEDTWEKVVEEKEKEMEAKESLLRETLEEKEKEVVALKAALNALTTAHTVD</sequence>
<reference evidence="2 3" key="1">
    <citation type="submission" date="2024-04" db="EMBL/GenBank/DDBJ databases">
        <authorList>
            <person name="Fracassetti M."/>
        </authorList>
    </citation>
    <scope>NUCLEOTIDE SEQUENCE [LARGE SCALE GENOMIC DNA]</scope>
</reference>
<evidence type="ECO:0000313" key="3">
    <source>
        <dbReference type="Proteomes" id="UP001497516"/>
    </source>
</evidence>
<accession>A0AAV2D1P2</accession>
<dbReference type="Proteomes" id="UP001497516">
    <property type="component" value="Chromosome 10"/>
</dbReference>
<evidence type="ECO:0000313" key="2">
    <source>
        <dbReference type="EMBL" id="CAL1363570.1"/>
    </source>
</evidence>
<dbReference type="AlphaFoldDB" id="A0AAV2D1P2"/>
<keyword evidence="3" id="KW-1185">Reference proteome</keyword>
<protein>
    <submittedName>
        <fullName evidence="2">Uncharacterized protein</fullName>
    </submittedName>
</protein>
<gene>
    <name evidence="2" type="ORF">LTRI10_LOCUS9983</name>
</gene>
<feature type="coiled-coil region" evidence="1">
    <location>
        <begin position="165"/>
        <end position="203"/>
    </location>
</feature>
<organism evidence="2 3">
    <name type="scientific">Linum trigynum</name>
    <dbReference type="NCBI Taxonomy" id="586398"/>
    <lineage>
        <taxon>Eukaryota</taxon>
        <taxon>Viridiplantae</taxon>
        <taxon>Streptophyta</taxon>
        <taxon>Embryophyta</taxon>
        <taxon>Tracheophyta</taxon>
        <taxon>Spermatophyta</taxon>
        <taxon>Magnoliopsida</taxon>
        <taxon>eudicotyledons</taxon>
        <taxon>Gunneridae</taxon>
        <taxon>Pentapetalae</taxon>
        <taxon>rosids</taxon>
        <taxon>fabids</taxon>
        <taxon>Malpighiales</taxon>
        <taxon>Linaceae</taxon>
        <taxon>Linum</taxon>
    </lineage>
</organism>
<name>A0AAV2D1P2_9ROSI</name>
<keyword evidence="1" id="KW-0175">Coiled coil</keyword>